<dbReference type="CDD" id="cd02799">
    <property type="entry name" value="tRNA_bind_EMAP-II_like"/>
    <property type="match status" value="1"/>
</dbReference>
<gene>
    <name evidence="5" type="primary">YARS_2</name>
    <name evidence="5" type="ORF">g.54339</name>
</gene>
<dbReference type="FunFam" id="2.40.50.140:FF:000225">
    <property type="entry name" value="tyrosine--tRNA ligase, cytoplasmic"/>
    <property type="match status" value="1"/>
</dbReference>
<keyword evidence="5" id="KW-0436">Ligase</keyword>
<sequence length="309" mass="32600">SSPAAVHTEAIIAEIRRQLAWRRRSSSSSPARCSVHGPAEVGMPVAAATAALLSRGGGGALVLSSALTLRRSSAHAPAFSAAALSPLASRRRPLAALLFPTPRPGLRRCLQVSCLAPHPQEAGPSAAVLVADEGSDPVREAAGLLDIRVGRVLRAWRHPEADSLYVEEVEVGEAEPRTICSGLVAYVPLEALQDARVVVLANLKPRNMRGVKSNGMLLAASDAAHETVELLVAPEGAVPGERVWFGAEDEKEGQPEPATPNQVQKKKVWESVQPHLKTGDNFVAALGIHPMWTSAGVVVCKSLKNARIS</sequence>
<dbReference type="SUPFAM" id="SSF50249">
    <property type="entry name" value="Nucleic acid-binding proteins"/>
    <property type="match status" value="1"/>
</dbReference>
<evidence type="ECO:0000256" key="3">
    <source>
        <dbReference type="PROSITE-ProRule" id="PRU00209"/>
    </source>
</evidence>
<dbReference type="Gene3D" id="2.40.50.140">
    <property type="entry name" value="Nucleic acid-binding proteins"/>
    <property type="match status" value="1"/>
</dbReference>
<dbReference type="GO" id="GO:0016874">
    <property type="term" value="F:ligase activity"/>
    <property type="evidence" value="ECO:0007669"/>
    <property type="project" value="UniProtKB-KW"/>
</dbReference>
<organism evidence="5">
    <name type="scientific">Anthurium amnicola</name>
    <dbReference type="NCBI Taxonomy" id="1678845"/>
    <lineage>
        <taxon>Eukaryota</taxon>
        <taxon>Viridiplantae</taxon>
        <taxon>Streptophyta</taxon>
        <taxon>Embryophyta</taxon>
        <taxon>Tracheophyta</taxon>
        <taxon>Spermatophyta</taxon>
        <taxon>Magnoliopsida</taxon>
        <taxon>Liliopsida</taxon>
        <taxon>Araceae</taxon>
        <taxon>Pothoideae</taxon>
        <taxon>Potheae</taxon>
        <taxon>Anthurium</taxon>
    </lineage>
</organism>
<dbReference type="InterPro" id="IPR012340">
    <property type="entry name" value="NA-bd_OB-fold"/>
</dbReference>
<dbReference type="InterPro" id="IPR051270">
    <property type="entry name" value="Tyrosine-tRNA_ligase_regulator"/>
</dbReference>
<evidence type="ECO:0000313" key="5">
    <source>
        <dbReference type="EMBL" id="JAT60455.1"/>
    </source>
</evidence>
<dbReference type="Pfam" id="PF01588">
    <property type="entry name" value="tRNA_bind"/>
    <property type="match status" value="1"/>
</dbReference>
<feature type="non-terminal residue" evidence="5">
    <location>
        <position position="1"/>
    </location>
</feature>
<dbReference type="AlphaFoldDB" id="A0A1D1Z0L5"/>
<dbReference type="EMBL" id="GDJX01007481">
    <property type="protein sequence ID" value="JAT60455.1"/>
    <property type="molecule type" value="Transcribed_RNA"/>
</dbReference>
<protein>
    <submittedName>
        <fullName evidence="5">Tyrosine--tRNA ligase, cytoplasmic</fullName>
    </submittedName>
</protein>
<proteinExistence type="predicted"/>
<dbReference type="GO" id="GO:0000049">
    <property type="term" value="F:tRNA binding"/>
    <property type="evidence" value="ECO:0007669"/>
    <property type="project" value="UniProtKB-UniRule"/>
</dbReference>
<name>A0A1D1Z0L5_9ARAE</name>
<dbReference type="PANTHER" id="PTHR11586">
    <property type="entry name" value="TRNA-AMINOACYLATION COFACTOR ARC1 FAMILY MEMBER"/>
    <property type="match status" value="1"/>
</dbReference>
<keyword evidence="1 3" id="KW-0820">tRNA-binding</keyword>
<reference evidence="5" key="1">
    <citation type="submission" date="2015-07" db="EMBL/GenBank/DDBJ databases">
        <title>Transcriptome Assembly of Anthurium amnicola.</title>
        <authorList>
            <person name="Suzuki J."/>
        </authorList>
    </citation>
    <scope>NUCLEOTIDE SEQUENCE</scope>
</reference>
<dbReference type="InterPro" id="IPR002547">
    <property type="entry name" value="tRNA-bd_dom"/>
</dbReference>
<feature type="domain" description="TRNA-binding" evidence="4">
    <location>
        <begin position="141"/>
        <end position="244"/>
    </location>
</feature>
<evidence type="ECO:0000256" key="1">
    <source>
        <dbReference type="ARBA" id="ARBA00022555"/>
    </source>
</evidence>
<evidence type="ECO:0000259" key="4">
    <source>
        <dbReference type="PROSITE" id="PS50886"/>
    </source>
</evidence>
<evidence type="ECO:0000256" key="2">
    <source>
        <dbReference type="ARBA" id="ARBA00022884"/>
    </source>
</evidence>
<keyword evidence="2 3" id="KW-0694">RNA-binding</keyword>
<accession>A0A1D1Z0L5</accession>
<dbReference type="PROSITE" id="PS50886">
    <property type="entry name" value="TRBD"/>
    <property type="match status" value="1"/>
</dbReference>
<dbReference type="PANTHER" id="PTHR11586:SF47">
    <property type="entry name" value="NUCLEIC ACID-BINDING, OB-FOLD-LIKE PROTEIN"/>
    <property type="match status" value="1"/>
</dbReference>